<dbReference type="SUPFAM" id="SSF53335">
    <property type="entry name" value="S-adenosyl-L-methionine-dependent methyltransferases"/>
    <property type="match status" value="1"/>
</dbReference>
<reference evidence="6 7" key="1">
    <citation type="submission" date="2020-08" db="EMBL/GenBank/DDBJ databases">
        <title>Sequencing the genomes of 1000 actinobacteria strains.</title>
        <authorList>
            <person name="Klenk H.-P."/>
        </authorList>
    </citation>
    <scope>NUCLEOTIDE SEQUENCE [LARGE SCALE GENOMIC DNA]</scope>
    <source>
        <strain evidence="6 7">DSM 45823</strain>
    </source>
</reference>
<keyword evidence="3" id="KW-0949">S-adenosyl-L-methionine</keyword>
<keyword evidence="1 6" id="KW-0489">Methyltransferase</keyword>
<dbReference type="Gene3D" id="1.10.10.10">
    <property type="entry name" value="Winged helix-like DNA-binding domain superfamily/Winged helix DNA-binding domain"/>
    <property type="match status" value="1"/>
</dbReference>
<dbReference type="InterPro" id="IPR036388">
    <property type="entry name" value="WH-like_DNA-bd_sf"/>
</dbReference>
<feature type="domain" description="O-methyltransferase C-terminal" evidence="4">
    <location>
        <begin position="140"/>
        <end position="339"/>
    </location>
</feature>
<dbReference type="InterPro" id="IPR029063">
    <property type="entry name" value="SAM-dependent_MTases_sf"/>
</dbReference>
<dbReference type="RefSeq" id="WP_182706687.1">
    <property type="nucleotide sequence ID" value="NZ_JACJII010000001.1"/>
</dbReference>
<name>A0A7W3R9M0_9ACTN</name>
<organism evidence="6 7">
    <name type="scientific">Thermomonospora cellulosilytica</name>
    <dbReference type="NCBI Taxonomy" id="1411118"/>
    <lineage>
        <taxon>Bacteria</taxon>
        <taxon>Bacillati</taxon>
        <taxon>Actinomycetota</taxon>
        <taxon>Actinomycetes</taxon>
        <taxon>Streptosporangiales</taxon>
        <taxon>Thermomonosporaceae</taxon>
        <taxon>Thermomonospora</taxon>
    </lineage>
</organism>
<dbReference type="GO" id="GO:0032259">
    <property type="term" value="P:methylation"/>
    <property type="evidence" value="ECO:0007669"/>
    <property type="project" value="UniProtKB-KW"/>
</dbReference>
<dbReference type="PANTHER" id="PTHR43712">
    <property type="entry name" value="PUTATIVE (AFU_ORTHOLOGUE AFUA_4G14580)-RELATED"/>
    <property type="match status" value="1"/>
</dbReference>
<keyword evidence="6" id="KW-0012">Acyltransferase</keyword>
<dbReference type="GO" id="GO:0016746">
    <property type="term" value="F:acyltransferase activity"/>
    <property type="evidence" value="ECO:0007669"/>
    <property type="project" value="UniProtKB-KW"/>
</dbReference>
<dbReference type="InterPro" id="IPR016461">
    <property type="entry name" value="COMT-like"/>
</dbReference>
<evidence type="ECO:0000256" key="2">
    <source>
        <dbReference type="ARBA" id="ARBA00022679"/>
    </source>
</evidence>
<evidence type="ECO:0000259" key="5">
    <source>
        <dbReference type="Pfam" id="PF08100"/>
    </source>
</evidence>
<comment type="caution">
    <text evidence="6">The sequence shown here is derived from an EMBL/GenBank/DDBJ whole genome shotgun (WGS) entry which is preliminary data.</text>
</comment>
<dbReference type="SUPFAM" id="SSF46785">
    <property type="entry name" value="Winged helix' DNA-binding domain"/>
    <property type="match status" value="1"/>
</dbReference>
<evidence type="ECO:0000256" key="3">
    <source>
        <dbReference type="ARBA" id="ARBA00022691"/>
    </source>
</evidence>
<evidence type="ECO:0000313" key="7">
    <source>
        <dbReference type="Proteomes" id="UP000539313"/>
    </source>
</evidence>
<dbReference type="PANTHER" id="PTHR43712:SF2">
    <property type="entry name" value="O-METHYLTRANSFERASE CICE"/>
    <property type="match status" value="1"/>
</dbReference>
<dbReference type="Proteomes" id="UP000539313">
    <property type="component" value="Unassembled WGS sequence"/>
</dbReference>
<dbReference type="Pfam" id="PF08100">
    <property type="entry name" value="Dimerisation"/>
    <property type="match status" value="1"/>
</dbReference>
<keyword evidence="7" id="KW-1185">Reference proteome</keyword>
<accession>A0A7W3R9M0</accession>
<dbReference type="Gene3D" id="1.10.287.1350">
    <property type="match status" value="1"/>
</dbReference>
<gene>
    <name evidence="6" type="ORF">HNR21_004400</name>
</gene>
<feature type="domain" description="O-methyltransferase dimerisation" evidence="5">
    <location>
        <begin position="42"/>
        <end position="109"/>
    </location>
</feature>
<dbReference type="InterPro" id="IPR036390">
    <property type="entry name" value="WH_DNA-bd_sf"/>
</dbReference>
<dbReference type="GO" id="GO:0008171">
    <property type="term" value="F:O-methyltransferase activity"/>
    <property type="evidence" value="ECO:0007669"/>
    <property type="project" value="InterPro"/>
</dbReference>
<proteinExistence type="predicted"/>
<keyword evidence="2 6" id="KW-0808">Transferase</keyword>
<evidence type="ECO:0000313" key="6">
    <source>
        <dbReference type="EMBL" id="MBA9005518.1"/>
    </source>
</evidence>
<dbReference type="Gene3D" id="3.40.50.150">
    <property type="entry name" value="Vaccinia Virus protein VP39"/>
    <property type="match status" value="1"/>
</dbReference>
<dbReference type="InterPro" id="IPR012967">
    <property type="entry name" value="COMT_dimerisation"/>
</dbReference>
<dbReference type="EMBL" id="JACJII010000001">
    <property type="protein sequence ID" value="MBA9005518.1"/>
    <property type="molecule type" value="Genomic_DNA"/>
</dbReference>
<evidence type="ECO:0000256" key="1">
    <source>
        <dbReference type="ARBA" id="ARBA00022603"/>
    </source>
</evidence>
<dbReference type="AlphaFoldDB" id="A0A7W3R9M0"/>
<evidence type="ECO:0000259" key="4">
    <source>
        <dbReference type="Pfam" id="PF00891"/>
    </source>
</evidence>
<dbReference type="InterPro" id="IPR001077">
    <property type="entry name" value="COMT_C"/>
</dbReference>
<dbReference type="EC" id="2.3.1.235" evidence="6"/>
<dbReference type="Pfam" id="PF00891">
    <property type="entry name" value="Methyltransf_2"/>
    <property type="match status" value="1"/>
</dbReference>
<dbReference type="GO" id="GO:0046983">
    <property type="term" value="F:protein dimerization activity"/>
    <property type="evidence" value="ECO:0007669"/>
    <property type="project" value="InterPro"/>
</dbReference>
<protein>
    <submittedName>
        <fullName evidence="6">Multifunctional cyclase/dehydratase/O-methyltransferase</fullName>
        <ecNumber evidence="6">2.3.1.235</ecNumber>
    </submittedName>
</protein>
<dbReference type="CDD" id="cd02440">
    <property type="entry name" value="AdoMet_MTases"/>
    <property type="match status" value="1"/>
</dbReference>
<sequence>MTETPTIHGDGGRDAAGPSAFEQLAAAPARHQLVMLTMGRVIAPVIWALTELRVADHLAAGPLPVGELARRTGTDEQVLLRMLRCAAAYQVFAERPGREFALTPMSELLRDDVPQSVRDLVLMNGTELFWRPYEAVLHTARTGRPAFEAVFGMPLFDYLETKPDLAGTFHRAMTAVNRGGVDAIAEAIASRPFTRVADIGGGQGYLLAALLERRPDGTGVLFDRPAALEGARALLDERGMSGRVELAPGDFFSEVPGGCDVYVLKLVLHDWADADAVRILKGVRAAMADGAGARLHVVEHTAGEPNTLDMVRLLDMDMLFCLGGRERSVEEYRALGEQADLRLTAQRRAGRFTVMEFAAR</sequence>
<dbReference type="PROSITE" id="PS51683">
    <property type="entry name" value="SAM_OMT_II"/>
    <property type="match status" value="1"/>
</dbReference>